<dbReference type="EMBL" id="DS268109">
    <property type="protein sequence ID" value="KMM64235.1"/>
    <property type="molecule type" value="Genomic_DNA"/>
</dbReference>
<feature type="region of interest" description="Disordered" evidence="1">
    <location>
        <begin position="326"/>
        <end position="359"/>
    </location>
</feature>
<evidence type="ECO:0000256" key="1">
    <source>
        <dbReference type="SAM" id="MobiDB-lite"/>
    </source>
</evidence>
<dbReference type="AlphaFoldDB" id="A0A0J6F4N6"/>
<evidence type="ECO:0000313" key="3">
    <source>
        <dbReference type="Proteomes" id="UP000054567"/>
    </source>
</evidence>
<feature type="region of interest" description="Disordered" evidence="1">
    <location>
        <begin position="152"/>
        <end position="172"/>
    </location>
</feature>
<reference evidence="3" key="2">
    <citation type="journal article" date="2009" name="Genome Res.">
        <title>Comparative genomic analyses of the human fungal pathogens Coccidioides and their relatives.</title>
        <authorList>
            <person name="Sharpton T.J."/>
            <person name="Stajich J.E."/>
            <person name="Rounsley S.D."/>
            <person name="Gardner M.J."/>
            <person name="Wortman J.R."/>
            <person name="Jordar V.S."/>
            <person name="Maiti R."/>
            <person name="Kodira C.D."/>
            <person name="Neafsey D.E."/>
            <person name="Zeng Q."/>
            <person name="Hung C.-Y."/>
            <person name="McMahan C."/>
            <person name="Muszewska A."/>
            <person name="Grynberg M."/>
            <person name="Mandel M.A."/>
            <person name="Kellner E.M."/>
            <person name="Barker B.M."/>
            <person name="Galgiani J.N."/>
            <person name="Orbach M.J."/>
            <person name="Kirkland T.N."/>
            <person name="Cole G.T."/>
            <person name="Henn M.R."/>
            <person name="Birren B.W."/>
            <person name="Taylor J.W."/>
        </authorList>
    </citation>
    <scope>NUCLEOTIDE SEQUENCE [LARGE SCALE GENOMIC DNA]</scope>
    <source>
        <strain evidence="3">RMSCC 3488</strain>
    </source>
</reference>
<feature type="compositionally biased region" description="Basic and acidic residues" evidence="1">
    <location>
        <begin position="161"/>
        <end position="172"/>
    </location>
</feature>
<accession>A0A0J6F4N6</accession>
<evidence type="ECO:0000313" key="2">
    <source>
        <dbReference type="EMBL" id="KMM64235.1"/>
    </source>
</evidence>
<gene>
    <name evidence="2" type="ORF">CPAG_00588</name>
</gene>
<dbReference type="Proteomes" id="UP000054567">
    <property type="component" value="Unassembled WGS sequence"/>
</dbReference>
<feature type="compositionally biased region" description="Low complexity" evidence="1">
    <location>
        <begin position="329"/>
        <end position="353"/>
    </location>
</feature>
<reference evidence="3" key="3">
    <citation type="journal article" date="2010" name="Genome Res.">
        <title>Population genomic sequencing of Coccidioides fungi reveals recent hybridization and transposon control.</title>
        <authorList>
            <person name="Neafsey D.E."/>
            <person name="Barker B.M."/>
            <person name="Sharpton T.J."/>
            <person name="Stajich J.E."/>
            <person name="Park D.J."/>
            <person name="Whiston E."/>
            <person name="Hung C.-Y."/>
            <person name="McMahan C."/>
            <person name="White J."/>
            <person name="Sykes S."/>
            <person name="Heiman D."/>
            <person name="Young S."/>
            <person name="Zeng Q."/>
            <person name="Abouelleil A."/>
            <person name="Aftuck L."/>
            <person name="Bessette D."/>
            <person name="Brown A."/>
            <person name="FitzGerald M."/>
            <person name="Lui A."/>
            <person name="Macdonald J.P."/>
            <person name="Priest M."/>
            <person name="Orbach M.J."/>
            <person name="Galgiani J.N."/>
            <person name="Kirkland T.N."/>
            <person name="Cole G.T."/>
            <person name="Birren B.W."/>
            <person name="Henn M.R."/>
            <person name="Taylor J.W."/>
            <person name="Rounsley S.D."/>
        </authorList>
    </citation>
    <scope>NUCLEOTIDE SEQUENCE [LARGE SCALE GENOMIC DNA]</scope>
    <source>
        <strain evidence="3">RMSCC 3488</strain>
    </source>
</reference>
<dbReference type="OrthoDB" id="8062037at2759"/>
<organism evidence="2 3">
    <name type="scientific">Coccidioides posadasii RMSCC 3488</name>
    <dbReference type="NCBI Taxonomy" id="454284"/>
    <lineage>
        <taxon>Eukaryota</taxon>
        <taxon>Fungi</taxon>
        <taxon>Dikarya</taxon>
        <taxon>Ascomycota</taxon>
        <taxon>Pezizomycotina</taxon>
        <taxon>Eurotiomycetes</taxon>
        <taxon>Eurotiomycetidae</taxon>
        <taxon>Onygenales</taxon>
        <taxon>Onygenaceae</taxon>
        <taxon>Coccidioides</taxon>
    </lineage>
</organism>
<sequence>MGPGLSTAPRCVVAEELEICHTGGPEVFNICSFSSTAHNREDILPPDLSAVNSPQYAISIPNFIQMIPLPRRFFPIRQQLIRSRPLISLPFRRLLHRQDGLVKVKRVRFKQAPARRRFLFKCLAYGFAIAAWNKLVWRPFLNFLEDSDGDEDEESQIEWETEQRVPDREDRAEHDRDPLFIPLAMPSLVDGPRYTRDGPEWTAFVKIAEDEQWLSELQAELADIVHTILTRHPLVSDRLGQPSWINQAMLNPIFPTTAPPEYRHLGFEIHDDGTVDTVTRQIPMDEGARFRDIIVPSAFVLSLVGAGQTFFKLKIAKLRSFLADNSNPAQEQRQESGSSQRASSPSSARGPGSTALSQKQSNYAANDSLKGAIPKIESSPQLRSDEKSSFKSILSTVPEPDPDFMAAADTFKQLLRNRPPNHSIPRGCFFVWGMVSIRGQKGDCIVHVNALYDPSEAVWIGCDIDINYLT</sequence>
<feature type="region of interest" description="Disordered" evidence="1">
    <location>
        <begin position="374"/>
        <end position="393"/>
    </location>
</feature>
<reference evidence="2 3" key="1">
    <citation type="submission" date="2007-06" db="EMBL/GenBank/DDBJ databases">
        <title>The Genome Sequence of Coccidioides posadasii RMSCC_3488.</title>
        <authorList>
            <consortium name="Coccidioides Genome Resources Consortium"/>
            <consortium name="The Broad Institute Genome Sequencing Platform"/>
            <person name="Henn M.R."/>
            <person name="Sykes S."/>
            <person name="Young S."/>
            <person name="Jaffe D."/>
            <person name="Berlin A."/>
            <person name="Alvarez P."/>
            <person name="Butler J."/>
            <person name="Gnerre S."/>
            <person name="Grabherr M."/>
            <person name="Mauceli E."/>
            <person name="Brockman W."/>
            <person name="Kodira C."/>
            <person name="Alvarado L."/>
            <person name="Zeng Q."/>
            <person name="Crawford M."/>
            <person name="Antoine C."/>
            <person name="Devon K."/>
            <person name="Galgiani J."/>
            <person name="Orsborn K."/>
            <person name="Lewis M.L."/>
            <person name="Nusbaum C."/>
            <person name="Galagan J."/>
            <person name="Birren B."/>
        </authorList>
    </citation>
    <scope>NUCLEOTIDE SEQUENCE [LARGE SCALE GENOMIC DNA]</scope>
    <source>
        <strain evidence="2 3">RMSCC 3488</strain>
    </source>
</reference>
<proteinExistence type="predicted"/>
<protein>
    <submittedName>
        <fullName evidence="2">Uncharacterized protein</fullName>
    </submittedName>
</protein>
<name>A0A0J6F4N6_COCPO</name>
<dbReference type="VEuPathDB" id="FungiDB:CPAG_00588"/>